<gene>
    <name evidence="3" type="ORF">GA0074692_4445</name>
</gene>
<keyword evidence="4" id="KW-1185">Reference proteome</keyword>
<keyword evidence="2" id="KW-1133">Transmembrane helix</keyword>
<protein>
    <submittedName>
        <fullName evidence="3">Uncharacterized protein</fullName>
    </submittedName>
</protein>
<evidence type="ECO:0000256" key="1">
    <source>
        <dbReference type="SAM" id="MobiDB-lite"/>
    </source>
</evidence>
<feature type="transmembrane region" description="Helical" evidence="2">
    <location>
        <begin position="37"/>
        <end position="57"/>
    </location>
</feature>
<dbReference type="AlphaFoldDB" id="A0A1C6T565"/>
<feature type="compositionally biased region" description="Acidic residues" evidence="1">
    <location>
        <begin position="11"/>
        <end position="23"/>
    </location>
</feature>
<name>A0A1C6T565_9ACTN</name>
<accession>A0A1C6T565</accession>
<evidence type="ECO:0000313" key="3">
    <source>
        <dbReference type="EMBL" id="SCL36789.1"/>
    </source>
</evidence>
<proteinExistence type="predicted"/>
<dbReference type="EMBL" id="FMHW01000002">
    <property type="protein sequence ID" value="SCL36789.1"/>
    <property type="molecule type" value="Genomic_DNA"/>
</dbReference>
<feature type="region of interest" description="Disordered" evidence="1">
    <location>
        <begin position="1"/>
        <end position="24"/>
    </location>
</feature>
<sequence>MTVAPPGPDFETTEPDEEEVASEQEERHRLILAYIKALSPIIAALVASIGTLVGVLVR</sequence>
<organism evidence="3 4">
    <name type="scientific">Micromonospora pallida</name>
    <dbReference type="NCBI Taxonomy" id="145854"/>
    <lineage>
        <taxon>Bacteria</taxon>
        <taxon>Bacillati</taxon>
        <taxon>Actinomycetota</taxon>
        <taxon>Actinomycetes</taxon>
        <taxon>Micromonosporales</taxon>
        <taxon>Micromonosporaceae</taxon>
        <taxon>Micromonospora</taxon>
    </lineage>
</organism>
<keyword evidence="2" id="KW-0812">Transmembrane</keyword>
<reference evidence="4" key="1">
    <citation type="submission" date="2016-06" db="EMBL/GenBank/DDBJ databases">
        <authorList>
            <person name="Varghese N."/>
            <person name="Submissions Spin"/>
        </authorList>
    </citation>
    <scope>NUCLEOTIDE SEQUENCE [LARGE SCALE GENOMIC DNA]</scope>
    <source>
        <strain evidence="4">DSM 43817</strain>
    </source>
</reference>
<dbReference type="Proteomes" id="UP000198959">
    <property type="component" value="Unassembled WGS sequence"/>
</dbReference>
<dbReference type="RefSeq" id="WP_176738537.1">
    <property type="nucleotide sequence ID" value="NZ_FMHW01000002.1"/>
</dbReference>
<evidence type="ECO:0000256" key="2">
    <source>
        <dbReference type="SAM" id="Phobius"/>
    </source>
</evidence>
<evidence type="ECO:0000313" key="4">
    <source>
        <dbReference type="Proteomes" id="UP000198959"/>
    </source>
</evidence>
<keyword evidence="2" id="KW-0472">Membrane</keyword>